<dbReference type="Proteomes" id="UP001234297">
    <property type="component" value="Chromosome 7"/>
</dbReference>
<reference evidence="1 2" key="1">
    <citation type="journal article" date="2022" name="Hortic Res">
        <title>A haplotype resolved chromosomal level avocado genome allows analysis of novel avocado genes.</title>
        <authorList>
            <person name="Nath O."/>
            <person name="Fletcher S.J."/>
            <person name="Hayward A."/>
            <person name="Shaw L.M."/>
            <person name="Masouleh A.K."/>
            <person name="Furtado A."/>
            <person name="Henry R.J."/>
            <person name="Mitter N."/>
        </authorList>
    </citation>
    <scope>NUCLEOTIDE SEQUENCE [LARGE SCALE GENOMIC DNA]</scope>
    <source>
        <strain evidence="2">cv. Hass</strain>
    </source>
</reference>
<keyword evidence="2" id="KW-1185">Reference proteome</keyword>
<evidence type="ECO:0000313" key="1">
    <source>
        <dbReference type="EMBL" id="KAJ8629779.1"/>
    </source>
</evidence>
<gene>
    <name evidence="1" type="ORF">MRB53_023102</name>
</gene>
<organism evidence="1 2">
    <name type="scientific">Persea americana</name>
    <name type="common">Avocado</name>
    <dbReference type="NCBI Taxonomy" id="3435"/>
    <lineage>
        <taxon>Eukaryota</taxon>
        <taxon>Viridiplantae</taxon>
        <taxon>Streptophyta</taxon>
        <taxon>Embryophyta</taxon>
        <taxon>Tracheophyta</taxon>
        <taxon>Spermatophyta</taxon>
        <taxon>Magnoliopsida</taxon>
        <taxon>Magnoliidae</taxon>
        <taxon>Laurales</taxon>
        <taxon>Lauraceae</taxon>
        <taxon>Persea</taxon>
    </lineage>
</organism>
<comment type="caution">
    <text evidence="1">The sequence shown here is derived from an EMBL/GenBank/DDBJ whole genome shotgun (WGS) entry which is preliminary data.</text>
</comment>
<protein>
    <submittedName>
        <fullName evidence="1">Uncharacterized protein</fullName>
    </submittedName>
</protein>
<evidence type="ECO:0000313" key="2">
    <source>
        <dbReference type="Proteomes" id="UP001234297"/>
    </source>
</evidence>
<dbReference type="EMBL" id="CM056815">
    <property type="protein sequence ID" value="KAJ8629779.1"/>
    <property type="molecule type" value="Genomic_DNA"/>
</dbReference>
<name>A0ACC2L8K0_PERAE</name>
<accession>A0ACC2L8K0</accession>
<proteinExistence type="predicted"/>
<sequence>MRPMFPYCGAGTNTPSVYNTIFEHLQPQNQILDSNNPIWSSTIPRNQPTEEVVASIPIVGEGTSGNIANPRKRSKNGRELLNDAEEKLRRKMKNRESARRSRERKKGHTEQLESGIERLEKENAKLKEILQSSTTISLQFTGSNIFSSTVFWSFLPSNPKEFWDIAFPLPSGQILNLIRKIRMQIMLK</sequence>